<dbReference type="EMBL" id="NOUV01000014">
    <property type="protein sequence ID" value="PDX86580.1"/>
    <property type="molecule type" value="Genomic_DNA"/>
</dbReference>
<reference evidence="3 5" key="2">
    <citation type="submission" date="2018-02" db="EMBL/GenBank/DDBJ databases">
        <title>Complete genome sequencing of Faecalibacterium prausnitzii strains isolated from the human gut.</title>
        <authorList>
            <person name="Fitzgerald B.C."/>
            <person name="Shkoporov A.N."/>
            <person name="Ross P.R."/>
            <person name="Hill C."/>
        </authorList>
    </citation>
    <scope>NUCLEOTIDE SEQUENCE [LARGE SCALE GENOMIC DNA]</scope>
    <source>
        <strain evidence="3 5">APC942/32-1</strain>
    </source>
</reference>
<evidence type="ECO:0000259" key="1">
    <source>
        <dbReference type="Pfam" id="PF14206"/>
    </source>
</evidence>
<dbReference type="Proteomes" id="UP000220904">
    <property type="component" value="Unassembled WGS sequence"/>
</dbReference>
<accession>A0A173WTS0</accession>
<dbReference type="EMBL" id="PRLB01000015">
    <property type="protein sequence ID" value="RAW52504.1"/>
    <property type="molecule type" value="Genomic_DNA"/>
</dbReference>
<feature type="domain" description="Cysteine-rich CPCC" evidence="1">
    <location>
        <begin position="6"/>
        <end position="58"/>
    </location>
</feature>
<dbReference type="Pfam" id="PF14206">
    <property type="entry name" value="Cys_rich_CPCC"/>
    <property type="match status" value="1"/>
</dbReference>
<dbReference type="Proteomes" id="UP000251144">
    <property type="component" value="Unassembled WGS sequence"/>
</dbReference>
<evidence type="ECO:0000313" key="3">
    <source>
        <dbReference type="EMBL" id="RAW52504.1"/>
    </source>
</evidence>
<sequence>MNDETICPLCGQHHFEENDDFEECPVCGWVNDGVQRADPDYRGGYNRISLNEAKKKFAAGKKVFD</sequence>
<proteinExistence type="predicted"/>
<name>A0A173WTS0_9FIRM</name>
<reference evidence="2 4" key="1">
    <citation type="journal article" date="2017" name="Front. Microbiol.">
        <title>New Insights into the Diversity of the Genus Faecalibacterium.</title>
        <authorList>
            <person name="Benevides L."/>
            <person name="Burman S."/>
            <person name="Martin R."/>
            <person name="Robert V."/>
            <person name="Thomas M."/>
            <person name="Miquel S."/>
            <person name="Chain F."/>
            <person name="Sokol H."/>
            <person name="Bermudez-Humaran L.G."/>
            <person name="Morrison M."/>
            <person name="Langella P."/>
            <person name="Azevedo V.A."/>
            <person name="Chatel J.M."/>
            <person name="Soares S."/>
        </authorList>
    </citation>
    <scope>NUCLEOTIDE SEQUENCE [LARGE SCALE GENOMIC DNA]</scope>
    <source>
        <strain evidence="2 4">AHMP21</strain>
    </source>
</reference>
<organism evidence="2 4">
    <name type="scientific">Faecalibacterium prausnitzii</name>
    <dbReference type="NCBI Taxonomy" id="853"/>
    <lineage>
        <taxon>Bacteria</taxon>
        <taxon>Bacillati</taxon>
        <taxon>Bacillota</taxon>
        <taxon>Clostridia</taxon>
        <taxon>Eubacteriales</taxon>
        <taxon>Oscillospiraceae</taxon>
        <taxon>Faecalibacterium</taxon>
    </lineage>
</organism>
<dbReference type="AlphaFoldDB" id="A0A173WTS0"/>
<evidence type="ECO:0000313" key="2">
    <source>
        <dbReference type="EMBL" id="PDX86580.1"/>
    </source>
</evidence>
<dbReference type="RefSeq" id="WP_055188351.1">
    <property type="nucleotide sequence ID" value="NZ_CP186691.1"/>
</dbReference>
<dbReference type="InterPro" id="IPR025983">
    <property type="entry name" value="Cys_rich_CPCC"/>
</dbReference>
<gene>
    <name evidence="3" type="ORF">C4N26_12445</name>
    <name evidence="2" type="ORF">CHR60_07505</name>
</gene>
<comment type="caution">
    <text evidence="2">The sequence shown here is derived from an EMBL/GenBank/DDBJ whole genome shotgun (WGS) entry which is preliminary data.</text>
</comment>
<evidence type="ECO:0000313" key="5">
    <source>
        <dbReference type="Proteomes" id="UP000251144"/>
    </source>
</evidence>
<dbReference type="OrthoDB" id="1456570at2"/>
<evidence type="ECO:0000313" key="4">
    <source>
        <dbReference type="Proteomes" id="UP000220904"/>
    </source>
</evidence>
<protein>
    <recommendedName>
        <fullName evidence="1">Cysteine-rich CPCC domain-containing protein</fullName>
    </recommendedName>
</protein>